<keyword evidence="2" id="KW-1185">Reference proteome</keyword>
<gene>
    <name evidence="1" type="ORF">GA0061070_100620</name>
</gene>
<accession>A0A1C4AXN0</accession>
<dbReference type="EMBL" id="FMBC01000006">
    <property type="protein sequence ID" value="SCB99316.1"/>
    <property type="molecule type" value="Genomic_DNA"/>
</dbReference>
<evidence type="ECO:0000313" key="2">
    <source>
        <dbReference type="Proteomes" id="UP000198515"/>
    </source>
</evidence>
<organism evidence="1 2">
    <name type="scientific">Kosakonia oryziphila</name>
    <dbReference type="NCBI Taxonomy" id="1005667"/>
    <lineage>
        <taxon>Bacteria</taxon>
        <taxon>Pseudomonadati</taxon>
        <taxon>Pseudomonadota</taxon>
        <taxon>Gammaproteobacteria</taxon>
        <taxon>Enterobacterales</taxon>
        <taxon>Enterobacteriaceae</taxon>
        <taxon>Kosakonia</taxon>
    </lineage>
</organism>
<evidence type="ECO:0000313" key="1">
    <source>
        <dbReference type="EMBL" id="SCB99316.1"/>
    </source>
</evidence>
<dbReference type="AlphaFoldDB" id="A0A1C4AXN0"/>
<dbReference type="Proteomes" id="UP000198515">
    <property type="component" value="Unassembled WGS sequence"/>
</dbReference>
<reference evidence="2" key="1">
    <citation type="submission" date="2016-08" db="EMBL/GenBank/DDBJ databases">
        <authorList>
            <person name="Varghese N."/>
            <person name="Submissions Spin"/>
        </authorList>
    </citation>
    <scope>NUCLEOTIDE SEQUENCE [LARGE SCALE GENOMIC DNA]</scope>
    <source>
        <strain evidence="2">REICA_142</strain>
    </source>
</reference>
<name>A0A1C4AXN0_9ENTR</name>
<sequence>MNSPKNIAEGMLQLFEARKKNNAEIFMQNAVSGFMDIPEDLWSLTRDFFDTDNRWRNQTDRIRLLTLIKKGLTSEDVRRILNTVVRKYLSGLSEAQSEKLFLKLSGKQLGGMAFKMIFVNELMSLFVAKIIPRFLVSAGITGVLSVGASVSRSIYTSYELLRLNKEIYFELRANGDLDLLYFLVEDNVRPFIDAIQYQGTDNTSDKEIFNHFLAGVSRV</sequence>
<proteinExistence type="predicted"/>
<dbReference type="RefSeq" id="WP_090133943.1">
    <property type="nucleotide sequence ID" value="NZ_FMBC01000006.1"/>
</dbReference>
<protein>
    <submittedName>
        <fullName evidence="1">Uncharacterized protein</fullName>
    </submittedName>
</protein>
<dbReference type="OrthoDB" id="6614981at2"/>